<comment type="caution">
    <text evidence="2">The sequence shown here is derived from an EMBL/GenBank/DDBJ whole genome shotgun (WGS) entry which is preliminary data.</text>
</comment>
<dbReference type="InterPro" id="IPR006637">
    <property type="entry name" value="ChW"/>
</dbReference>
<reference evidence="2 3" key="1">
    <citation type="submission" date="2020-08" db="EMBL/GenBank/DDBJ databases">
        <title>Genomic Encyclopedia of Type Strains, Phase III (KMG-III): the genomes of soil and plant-associated and newly described type strains.</title>
        <authorList>
            <person name="Whitman W."/>
        </authorList>
    </citation>
    <scope>NUCLEOTIDE SEQUENCE [LARGE SCALE GENOMIC DNA]</scope>
    <source>
        <strain evidence="2 3">SFB5A</strain>
    </source>
</reference>
<dbReference type="Pfam" id="PF07538">
    <property type="entry name" value="ChW"/>
    <property type="match status" value="2"/>
</dbReference>
<organism evidence="2 3">
    <name type="scientific">Streptomyces nymphaeiformis</name>
    <dbReference type="NCBI Taxonomy" id="2663842"/>
    <lineage>
        <taxon>Bacteria</taxon>
        <taxon>Bacillati</taxon>
        <taxon>Actinomycetota</taxon>
        <taxon>Actinomycetes</taxon>
        <taxon>Kitasatosporales</taxon>
        <taxon>Streptomycetaceae</taxon>
        <taxon>Streptomyces</taxon>
    </lineage>
</organism>
<proteinExistence type="predicted"/>
<name>A0A7W7TYU6_9ACTN</name>
<dbReference type="AlphaFoldDB" id="A0A7W7TYU6"/>
<dbReference type="RefSeq" id="WP_184930952.1">
    <property type="nucleotide sequence ID" value="NZ_JACHJY010000003.1"/>
</dbReference>
<dbReference type="EMBL" id="JACHJY010000003">
    <property type="protein sequence ID" value="MBB4981910.1"/>
    <property type="molecule type" value="Genomic_DNA"/>
</dbReference>
<feature type="chain" id="PRO_5030518417" evidence="1">
    <location>
        <begin position="29"/>
        <end position="176"/>
    </location>
</feature>
<evidence type="ECO:0000313" key="2">
    <source>
        <dbReference type="EMBL" id="MBB4981910.1"/>
    </source>
</evidence>
<keyword evidence="1" id="KW-0732">Signal</keyword>
<accession>A0A7W7TYU6</accession>
<evidence type="ECO:0000313" key="3">
    <source>
        <dbReference type="Proteomes" id="UP000582643"/>
    </source>
</evidence>
<gene>
    <name evidence="2" type="ORF">GGE06_002820</name>
</gene>
<feature type="signal peptide" evidence="1">
    <location>
        <begin position="1"/>
        <end position="28"/>
    </location>
</feature>
<protein>
    <submittedName>
        <fullName evidence="2">Uncharacterized protein YjdB</fullName>
    </submittedName>
</protein>
<keyword evidence="3" id="KW-1185">Reference proteome</keyword>
<sequence>MLKQITRVVAALAITAAAAVTTAGQAVARSEPTGTFCYQAHVQNIGWQDWRCDGEWAGTTGRALAVEAVRFHVQPGSSIRFCARAHRANYGWDDRQVCVNGSHTTDQIGIDGVNVAMEAIMFAGSPTLNADAHISNDGWQGGAAYVGASEYNTLPNYMIGTTGRGLPIEAFWFQVA</sequence>
<dbReference type="Proteomes" id="UP000582643">
    <property type="component" value="Unassembled WGS sequence"/>
</dbReference>
<evidence type="ECO:0000256" key="1">
    <source>
        <dbReference type="SAM" id="SignalP"/>
    </source>
</evidence>
<dbReference type="SMART" id="SM00728">
    <property type="entry name" value="ChW"/>
    <property type="match status" value="1"/>
</dbReference>